<dbReference type="OrthoDB" id="10264446at2759"/>
<reference evidence="1 2" key="1">
    <citation type="submission" date="2014-06" db="EMBL/GenBank/DDBJ databases">
        <authorList>
            <person name="Swart Estienne"/>
        </authorList>
    </citation>
    <scope>NUCLEOTIDE SEQUENCE [LARGE SCALE GENOMIC DNA]</scope>
    <source>
        <strain evidence="1 2">130c</strain>
    </source>
</reference>
<evidence type="ECO:0008006" key="3">
    <source>
        <dbReference type="Google" id="ProtNLM"/>
    </source>
</evidence>
<dbReference type="InterPro" id="IPR016024">
    <property type="entry name" value="ARM-type_fold"/>
</dbReference>
<dbReference type="InParanoid" id="A0A077ZY45"/>
<dbReference type="Proteomes" id="UP000039865">
    <property type="component" value="Unassembled WGS sequence"/>
</dbReference>
<dbReference type="GO" id="GO:0000159">
    <property type="term" value="C:protein phosphatase type 2A complex"/>
    <property type="evidence" value="ECO:0007669"/>
    <property type="project" value="InterPro"/>
</dbReference>
<keyword evidence="2" id="KW-1185">Reference proteome</keyword>
<dbReference type="PANTHER" id="PTHR10257">
    <property type="entry name" value="SERINE/THREONINE PROTEIN PHOSPHATASE 2A PP2A REGULATORY SUBUNIT B"/>
    <property type="match status" value="1"/>
</dbReference>
<dbReference type="GO" id="GO:0019888">
    <property type="term" value="F:protein phosphatase regulator activity"/>
    <property type="evidence" value="ECO:0007669"/>
    <property type="project" value="InterPro"/>
</dbReference>
<proteinExistence type="predicted"/>
<dbReference type="EMBL" id="CCKQ01002363">
    <property type="protein sequence ID" value="CDW73456.1"/>
    <property type="molecule type" value="Genomic_DNA"/>
</dbReference>
<sequence length="438" mass="51848">MRAFLKQLEDGLKVMKELKNLPWLKDILANSTPEQIEEVFIVKIRSCCVLFDFSNDNNKHMEEKDIKRKILLELIAFLEQPLQQKQSVLTERVTFNGKIGEESIENKIISGDPDEEQIFLEESWPHIQIVYELLLRIIIQPSIDVRILKNHITQDFVLKLIALFKSPDPRERDYLKTIIHRIYGKFMVYRSFIRKVVSSYLLKVVVDDYEDQFGHSEYLEILGSIITGFAVPLKGEHRQLYEQCLIPLHKSNHVQSYHQQLVQCVLSYLEKDPSVADQCIKFMFRYWPVTNPNKEVLFLNELEEILEVTTNDVVERVGIHIIKRLNKCIISDHFQVAERSLFMFNNDKLNWLVKTHKETVMPIIIEGLMKNANSHWNATVQGLTFYVLKILVEIDSQLFDQVSEDYYNRSQNEILKRARLDQKWRRLDQKIQYRISHK</sequence>
<evidence type="ECO:0000313" key="1">
    <source>
        <dbReference type="EMBL" id="CDW73456.1"/>
    </source>
</evidence>
<dbReference type="PANTHER" id="PTHR10257:SF3">
    <property type="entry name" value="SERINE_THREONINE-PROTEIN PHOSPHATASE 2A 56 KDA REGULATORY SUBUNIT GAMMA ISOFORM"/>
    <property type="match status" value="1"/>
</dbReference>
<dbReference type="AlphaFoldDB" id="A0A077ZY45"/>
<dbReference type="Pfam" id="PF01603">
    <property type="entry name" value="B56"/>
    <property type="match status" value="1"/>
</dbReference>
<dbReference type="FunFam" id="1.25.10.10:FF:000331">
    <property type="entry name" value="Phosphoprotein phosphatase, putative"/>
    <property type="match status" value="1"/>
</dbReference>
<protein>
    <recommendedName>
        <fullName evidence="3">Serine/threonine protein phosphatase 2A regulatory subunit</fullName>
    </recommendedName>
</protein>
<dbReference type="InterPro" id="IPR002554">
    <property type="entry name" value="PP2A_B56"/>
</dbReference>
<dbReference type="SUPFAM" id="SSF48371">
    <property type="entry name" value="ARM repeat"/>
    <property type="match status" value="1"/>
</dbReference>
<accession>A0A077ZY45</accession>
<dbReference type="Gene3D" id="1.25.10.10">
    <property type="entry name" value="Leucine-rich Repeat Variant"/>
    <property type="match status" value="1"/>
</dbReference>
<dbReference type="InterPro" id="IPR011989">
    <property type="entry name" value="ARM-like"/>
</dbReference>
<dbReference type="OMA" id="ECSHEYT"/>
<dbReference type="GO" id="GO:0007165">
    <property type="term" value="P:signal transduction"/>
    <property type="evidence" value="ECO:0007669"/>
    <property type="project" value="InterPro"/>
</dbReference>
<gene>
    <name evidence="1" type="primary">Contig11217.g569</name>
    <name evidence="1" type="ORF">STYLEM_2433</name>
</gene>
<name>A0A077ZY45_STYLE</name>
<organism evidence="1 2">
    <name type="scientific">Stylonychia lemnae</name>
    <name type="common">Ciliate</name>
    <dbReference type="NCBI Taxonomy" id="5949"/>
    <lineage>
        <taxon>Eukaryota</taxon>
        <taxon>Sar</taxon>
        <taxon>Alveolata</taxon>
        <taxon>Ciliophora</taxon>
        <taxon>Intramacronucleata</taxon>
        <taxon>Spirotrichea</taxon>
        <taxon>Stichotrichia</taxon>
        <taxon>Sporadotrichida</taxon>
        <taxon>Oxytrichidae</taxon>
        <taxon>Stylonychinae</taxon>
        <taxon>Stylonychia</taxon>
    </lineage>
</organism>
<evidence type="ECO:0000313" key="2">
    <source>
        <dbReference type="Proteomes" id="UP000039865"/>
    </source>
</evidence>